<dbReference type="InterPro" id="IPR051261">
    <property type="entry name" value="NLR"/>
</dbReference>
<feature type="domain" description="NACHT" evidence="6">
    <location>
        <begin position="336"/>
        <end position="487"/>
    </location>
</feature>
<dbReference type="Gene3D" id="3.80.10.10">
    <property type="entry name" value="Ribonuclease Inhibitor"/>
    <property type="match status" value="2"/>
</dbReference>
<dbReference type="InterPro" id="IPR027417">
    <property type="entry name" value="P-loop_NTPase"/>
</dbReference>
<evidence type="ECO:0000256" key="3">
    <source>
        <dbReference type="ARBA" id="ARBA00022741"/>
    </source>
</evidence>
<evidence type="ECO:0000256" key="1">
    <source>
        <dbReference type="ARBA" id="ARBA00022614"/>
    </source>
</evidence>
<dbReference type="InterPro" id="IPR007111">
    <property type="entry name" value="NACHT_NTPase"/>
</dbReference>
<reference evidence="8 9" key="1">
    <citation type="submission" date="2025-04" db="UniProtKB">
        <authorList>
            <consortium name="RefSeq"/>
        </authorList>
    </citation>
    <scope>IDENTIFICATION</scope>
    <source>
        <tissue evidence="8 9">Tentacle</tissue>
    </source>
</reference>
<dbReference type="KEGG" id="aten:116293600"/>
<feature type="compositionally biased region" description="Acidic residues" evidence="5">
    <location>
        <begin position="285"/>
        <end position="296"/>
    </location>
</feature>
<keyword evidence="1" id="KW-0433">Leucine-rich repeat</keyword>
<dbReference type="SUPFAM" id="SSF52047">
    <property type="entry name" value="RNI-like"/>
    <property type="match status" value="1"/>
</dbReference>
<dbReference type="Pfam" id="PF18738">
    <property type="entry name" value="HEPN_DZIP3"/>
    <property type="match status" value="1"/>
</dbReference>
<dbReference type="InterPro" id="IPR032675">
    <property type="entry name" value="LRR_dom_sf"/>
</dbReference>
<keyword evidence="4" id="KW-0067">ATP-binding</keyword>
<dbReference type="SMART" id="SM00368">
    <property type="entry name" value="LRR_RI"/>
    <property type="match status" value="10"/>
</dbReference>
<dbReference type="Gene3D" id="3.40.50.300">
    <property type="entry name" value="P-loop containing nucleotide triphosphate hydrolases"/>
    <property type="match status" value="1"/>
</dbReference>
<dbReference type="Proteomes" id="UP000515163">
    <property type="component" value="Unplaced"/>
</dbReference>
<dbReference type="RefSeq" id="XP_031556908.1">
    <property type="nucleotide sequence ID" value="XM_031701048.1"/>
</dbReference>
<dbReference type="GeneID" id="116293600"/>
<dbReference type="OrthoDB" id="5951217at2759"/>
<feature type="region of interest" description="Disordered" evidence="5">
    <location>
        <begin position="268"/>
        <end position="306"/>
    </location>
</feature>
<dbReference type="Pfam" id="PF05729">
    <property type="entry name" value="NACHT"/>
    <property type="match status" value="1"/>
</dbReference>
<evidence type="ECO:0000313" key="7">
    <source>
        <dbReference type="Proteomes" id="UP000515163"/>
    </source>
</evidence>
<proteinExistence type="predicted"/>
<evidence type="ECO:0000256" key="4">
    <source>
        <dbReference type="ARBA" id="ARBA00022840"/>
    </source>
</evidence>
<keyword evidence="7" id="KW-1185">Reference proteome</keyword>
<dbReference type="InterPro" id="IPR041249">
    <property type="entry name" value="HEPN_DZIP3"/>
</dbReference>
<evidence type="ECO:0000256" key="5">
    <source>
        <dbReference type="SAM" id="MobiDB-lite"/>
    </source>
</evidence>
<dbReference type="Pfam" id="PF13516">
    <property type="entry name" value="LRR_6"/>
    <property type="match status" value="9"/>
</dbReference>
<evidence type="ECO:0000256" key="2">
    <source>
        <dbReference type="ARBA" id="ARBA00022737"/>
    </source>
</evidence>
<dbReference type="InterPro" id="IPR001611">
    <property type="entry name" value="Leu-rich_rpt"/>
</dbReference>
<sequence>MATSRNWSGSTKEHSNFARLCRLLIDGGTLVVKDVFDSIHPPKSLQGILHNPSVHNTLKHLRNKRVLNTHQWNKLYPSIKSSVTSSSFDITLLIVLLRNICSLTPPATGWDKPPVAADTSREADLARIKLYRNELYGHITSTSISDGDYEKYWNEIEALLSRLSASRYQEDIKRLKVETMEPEDEKHFVKAIEEWEKMEQTIISKLEEIKNMLKSTFIADDSRCKDYTKKLKSSINNQTDFQPGLKKNKRIRTDDIFTNVTIRRGQKPLKKQLPKGGIGKTGIVDEGEGEDDGKDDEGDKKAQNSSAYGHSVLKKCSELFTFPVDSDDQVHKTCPKSILVTGQAGIGKTLFCQKLVRDWANDRLFEDEEMRTHPDFQFVFLLTFRQLSLLGQEKFSLLELLNRSSLLNEQSNMDDAVFENLLQNPEKLLLIIDGYDEYLHDGEVTGDSEMKYPNNPREKMPVSVVVAKLLKGKMLQNSVVMITSRPGNKIHDLRGNFDVQVEVTGFSSRQVLEFVEKYFKDNESMKKTVLNHFHQHEGVLEFVHVPVICLLMCYFLEWHLIHSETPVQLPVTRTDLYHEVTKVFIRKHHLHLKYAKKEQAERAVEETLRELAKLAAKLLEKRKYIFDEEDLSQLKFDKKEMDSLKTSGVLYCCPGTRKSPFAEVSHEYAFIHLTVQEYLAAYCFVEKRQIPKNGRDVVLQFMSGLIGMKRDEELMAELLSSMISEEGIEALLIANCLYEYKDTDGVKRFIIYLFDFSCNAGLFSFDNITDANSVNSVTFVLDVITSLHKEQLQCSQPCDTQPFNVETFSISNSLLTAMGVRRITRSLTNVWCTVTSLYLLECDLKDDCVGAIADLLVSGKLFDLNLNSNHITDEGVPSISKSLKSENCKLTRLNLCENEITDKGVPSICESLTNENCKLAFLNLGDNGITDKGVPNISESLINKNCKLTILFLCGNEITDKGVPSICESLINEDCKLTFLNLHDNQITDEGVISICKSLTNENCKLTSLYLSANKITDKGVHSICKSLTNRNCKLTTLYLGENKITDKGVHSITESLRSENCKLTSLHLDNYGITDDGIISICEWLTNENCKLTSLNFMRCEFTDKGITNIYQSVIHENCKLSELWLSINRIPASGFSLEGLIKEKKPHFNLHLAF</sequence>
<keyword evidence="2" id="KW-0677">Repeat</keyword>
<dbReference type="Pfam" id="PF17779">
    <property type="entry name" value="WHD_NOD2"/>
    <property type="match status" value="1"/>
</dbReference>
<dbReference type="GO" id="GO:0005524">
    <property type="term" value="F:ATP binding"/>
    <property type="evidence" value="ECO:0007669"/>
    <property type="project" value="UniProtKB-KW"/>
</dbReference>
<evidence type="ECO:0000313" key="9">
    <source>
        <dbReference type="RefSeq" id="XP_031556909.1"/>
    </source>
</evidence>
<gene>
    <name evidence="8 9" type="primary">LOC116293600</name>
</gene>
<dbReference type="InterPro" id="IPR041075">
    <property type="entry name" value="NOD1/2_WH"/>
</dbReference>
<dbReference type="RefSeq" id="XP_031556909.1">
    <property type="nucleotide sequence ID" value="XM_031701049.1"/>
</dbReference>
<organism evidence="7 8">
    <name type="scientific">Actinia tenebrosa</name>
    <name type="common">Australian red waratah sea anemone</name>
    <dbReference type="NCBI Taxonomy" id="6105"/>
    <lineage>
        <taxon>Eukaryota</taxon>
        <taxon>Metazoa</taxon>
        <taxon>Cnidaria</taxon>
        <taxon>Anthozoa</taxon>
        <taxon>Hexacorallia</taxon>
        <taxon>Actiniaria</taxon>
        <taxon>Actiniidae</taxon>
        <taxon>Actinia</taxon>
    </lineage>
</organism>
<evidence type="ECO:0000259" key="6">
    <source>
        <dbReference type="PROSITE" id="PS50837"/>
    </source>
</evidence>
<evidence type="ECO:0000313" key="8">
    <source>
        <dbReference type="RefSeq" id="XP_031556908.1"/>
    </source>
</evidence>
<name>A0A6P8HPC5_ACTTE</name>
<dbReference type="AlphaFoldDB" id="A0A6P8HPC5"/>
<accession>A0A6P8HPC5</accession>
<dbReference type="PANTHER" id="PTHR24106">
    <property type="entry name" value="NACHT, LRR AND CARD DOMAINS-CONTAINING"/>
    <property type="match status" value="1"/>
</dbReference>
<dbReference type="PROSITE" id="PS51450">
    <property type="entry name" value="LRR"/>
    <property type="match status" value="1"/>
</dbReference>
<protein>
    <submittedName>
        <fullName evidence="8 9">NACHT, LRR and PYD domains-containing protein 12-like</fullName>
    </submittedName>
</protein>
<dbReference type="PROSITE" id="PS50837">
    <property type="entry name" value="NACHT"/>
    <property type="match status" value="1"/>
</dbReference>
<dbReference type="SUPFAM" id="SSF52540">
    <property type="entry name" value="P-loop containing nucleoside triphosphate hydrolases"/>
    <property type="match status" value="1"/>
</dbReference>
<keyword evidence="3" id="KW-0547">Nucleotide-binding</keyword>